<dbReference type="InterPro" id="IPR036291">
    <property type="entry name" value="NAD(P)-bd_dom_sf"/>
</dbReference>
<dbReference type="InterPro" id="IPR052711">
    <property type="entry name" value="Zinc_ADH-like"/>
</dbReference>
<dbReference type="InterPro" id="IPR020843">
    <property type="entry name" value="ER"/>
</dbReference>
<dbReference type="InterPro" id="IPR011032">
    <property type="entry name" value="GroES-like_sf"/>
</dbReference>
<dbReference type="Pfam" id="PF00107">
    <property type="entry name" value="ADH_zinc_N"/>
    <property type="match status" value="1"/>
</dbReference>
<dbReference type="SUPFAM" id="SSF50129">
    <property type="entry name" value="GroES-like"/>
    <property type="match status" value="1"/>
</dbReference>
<dbReference type="Gene3D" id="3.40.50.720">
    <property type="entry name" value="NAD(P)-binding Rossmann-like Domain"/>
    <property type="match status" value="1"/>
</dbReference>
<dbReference type="PANTHER" id="PTHR45033:SF2">
    <property type="entry name" value="ZINC-TYPE ALCOHOL DEHYDROGENASE-LIKE PROTEIN C1773.06C"/>
    <property type="match status" value="1"/>
</dbReference>
<dbReference type="CDD" id="cd08276">
    <property type="entry name" value="MDR7"/>
    <property type="match status" value="1"/>
</dbReference>
<dbReference type="Proteomes" id="UP001610446">
    <property type="component" value="Unassembled WGS sequence"/>
</dbReference>
<evidence type="ECO:0000259" key="1">
    <source>
        <dbReference type="SMART" id="SM00829"/>
    </source>
</evidence>
<evidence type="ECO:0000313" key="3">
    <source>
        <dbReference type="Proteomes" id="UP001610446"/>
    </source>
</evidence>
<dbReference type="InterPro" id="IPR013149">
    <property type="entry name" value="ADH-like_C"/>
</dbReference>
<keyword evidence="3" id="KW-1185">Reference proteome</keyword>
<protein>
    <recommendedName>
        <fullName evidence="1">Enoyl reductase (ER) domain-containing protein</fullName>
    </recommendedName>
</protein>
<dbReference type="Pfam" id="PF08240">
    <property type="entry name" value="ADH_N"/>
    <property type="match status" value="1"/>
</dbReference>
<reference evidence="2 3" key="1">
    <citation type="submission" date="2024-07" db="EMBL/GenBank/DDBJ databases">
        <title>Section-level genome sequencing and comparative genomics of Aspergillus sections Usti and Cavernicolus.</title>
        <authorList>
            <consortium name="Lawrence Berkeley National Laboratory"/>
            <person name="Nybo J.L."/>
            <person name="Vesth T.C."/>
            <person name="Theobald S."/>
            <person name="Frisvad J.C."/>
            <person name="Larsen T.O."/>
            <person name="Kjaerboelling I."/>
            <person name="Rothschild-Mancinelli K."/>
            <person name="Lyhne E.K."/>
            <person name="Kogle M.E."/>
            <person name="Barry K."/>
            <person name="Clum A."/>
            <person name="Na H."/>
            <person name="Ledsgaard L."/>
            <person name="Lin J."/>
            <person name="Lipzen A."/>
            <person name="Kuo A."/>
            <person name="Riley R."/>
            <person name="Mondo S."/>
            <person name="Labutti K."/>
            <person name="Haridas S."/>
            <person name="Pangalinan J."/>
            <person name="Salamov A.A."/>
            <person name="Simmons B.A."/>
            <person name="Magnuson J.K."/>
            <person name="Chen J."/>
            <person name="Drula E."/>
            <person name="Henrissat B."/>
            <person name="Wiebenga A."/>
            <person name="Lubbers R.J."/>
            <person name="Gomes A.C."/>
            <person name="Makela M.R."/>
            <person name="Stajich J."/>
            <person name="Grigoriev I.V."/>
            <person name="Mortensen U.H."/>
            <person name="De Vries R.P."/>
            <person name="Baker S.E."/>
            <person name="Andersen M.R."/>
        </authorList>
    </citation>
    <scope>NUCLEOTIDE SEQUENCE [LARGE SCALE GENOMIC DNA]</scope>
    <source>
        <strain evidence="2 3">CBS 123904</strain>
    </source>
</reference>
<sequence length="398" mass="42579">MAVIIPKTTKQWTVQGFEGPSSLKYTEVPISPLGDNEVLIQSKSSHYMVQRWNITANNQLTRLFLYHLVHGASLNPRDLLITRGEYPWPVRAGIIPGSDGAGIVLATGPSVTRFKAGDRVVTMLNQKHISGSLTTETATNYGTGASLDGTFREVGAFDEDALVAMPGNLGFVEASTLSCAGVTAWNALFGGARPIGQFGEAKGERKGKWVLTQGTGAVSLFALQFAKSSGAHVIATTGSDSKIPLLKTLGVDHVLNYHTTPHWGAAAKKLTPGGVGVDLVIEVAGPTTLRQSAEALKLDGQISVVGFIGGNPDPVEEGGGNKPAVPSVLETWLNLYTARGIWVGSQEQMEEMCRAVEENAIRPVLDERAFGLEELREAYEYLEQGGNMGKIGIEIWHE</sequence>
<name>A0ABR4KAN4_9EURO</name>
<gene>
    <name evidence="2" type="ORF">BJY01DRAFT_159802</name>
</gene>
<dbReference type="SUPFAM" id="SSF51735">
    <property type="entry name" value="NAD(P)-binding Rossmann-fold domains"/>
    <property type="match status" value="1"/>
</dbReference>
<accession>A0ABR4KAN4</accession>
<evidence type="ECO:0000313" key="2">
    <source>
        <dbReference type="EMBL" id="KAL2848382.1"/>
    </source>
</evidence>
<feature type="domain" description="Enoyl reductase (ER)" evidence="1">
    <location>
        <begin position="19"/>
        <end position="393"/>
    </location>
</feature>
<dbReference type="InterPro" id="IPR013154">
    <property type="entry name" value="ADH-like_N"/>
</dbReference>
<proteinExistence type="predicted"/>
<dbReference type="SMART" id="SM00829">
    <property type="entry name" value="PKS_ER"/>
    <property type="match status" value="1"/>
</dbReference>
<dbReference type="EMBL" id="JBFXLU010000050">
    <property type="protein sequence ID" value="KAL2848382.1"/>
    <property type="molecule type" value="Genomic_DNA"/>
</dbReference>
<dbReference type="Gene3D" id="3.90.180.10">
    <property type="entry name" value="Medium-chain alcohol dehydrogenases, catalytic domain"/>
    <property type="match status" value="1"/>
</dbReference>
<comment type="caution">
    <text evidence="2">The sequence shown here is derived from an EMBL/GenBank/DDBJ whole genome shotgun (WGS) entry which is preliminary data.</text>
</comment>
<organism evidence="2 3">
    <name type="scientific">Aspergillus pseudoustus</name>
    <dbReference type="NCBI Taxonomy" id="1810923"/>
    <lineage>
        <taxon>Eukaryota</taxon>
        <taxon>Fungi</taxon>
        <taxon>Dikarya</taxon>
        <taxon>Ascomycota</taxon>
        <taxon>Pezizomycotina</taxon>
        <taxon>Eurotiomycetes</taxon>
        <taxon>Eurotiomycetidae</taxon>
        <taxon>Eurotiales</taxon>
        <taxon>Aspergillaceae</taxon>
        <taxon>Aspergillus</taxon>
        <taxon>Aspergillus subgen. Nidulantes</taxon>
    </lineage>
</organism>
<dbReference type="PANTHER" id="PTHR45033">
    <property type="match status" value="1"/>
</dbReference>